<feature type="transmembrane region" description="Helical" evidence="7">
    <location>
        <begin position="84"/>
        <end position="107"/>
    </location>
</feature>
<dbReference type="InterPro" id="IPR037185">
    <property type="entry name" value="EmrE-like"/>
</dbReference>
<dbReference type="Proteomes" id="UP000295055">
    <property type="component" value="Unassembled WGS sequence"/>
</dbReference>
<feature type="transmembrane region" description="Helical" evidence="7">
    <location>
        <begin position="162"/>
        <end position="181"/>
    </location>
</feature>
<dbReference type="RefSeq" id="WP_132495921.1">
    <property type="nucleotide sequence ID" value="NZ_SMAS01000003.1"/>
</dbReference>
<evidence type="ECO:0000313" key="10">
    <source>
        <dbReference type="Proteomes" id="UP000295055"/>
    </source>
</evidence>
<dbReference type="InterPro" id="IPR050638">
    <property type="entry name" value="AA-Vitamin_Transporters"/>
</dbReference>
<feature type="transmembrane region" description="Helical" evidence="7">
    <location>
        <begin position="113"/>
        <end position="131"/>
    </location>
</feature>
<evidence type="ECO:0000259" key="8">
    <source>
        <dbReference type="Pfam" id="PF00892"/>
    </source>
</evidence>
<feature type="transmembrane region" description="Helical" evidence="7">
    <location>
        <begin position="21"/>
        <end position="40"/>
    </location>
</feature>
<accession>A0A4R3NMD8</accession>
<feature type="transmembrane region" description="Helical" evidence="7">
    <location>
        <begin position="282"/>
        <end position="298"/>
    </location>
</feature>
<keyword evidence="3" id="KW-1003">Cell membrane</keyword>
<evidence type="ECO:0000313" key="9">
    <source>
        <dbReference type="EMBL" id="TCT35687.1"/>
    </source>
</evidence>
<feature type="transmembrane region" description="Helical" evidence="7">
    <location>
        <begin position="193"/>
        <end position="214"/>
    </location>
</feature>
<evidence type="ECO:0000256" key="1">
    <source>
        <dbReference type="ARBA" id="ARBA00004651"/>
    </source>
</evidence>
<sequence>MNQSKLLTSSSVSITDSSHTTRGWISGFIGVAIFSGSLPATKLAISGFSPDYLTTLRATIAGILALIVLIALRQKIPARQKLIPLLIVTFGVVLGFPFLTAVALQYISSSHSIVYLGLLPLSTALFGVLRAGERPRKLFWLFSVMGSLFVIGFAILQGATHAWQGDLYMVIAVIVCGLGYAEGAVLSKSLGSWQVICWALVLALPIMVIFSILRLPPTFSTVPFEAWMGLGYVSLFSMLIGFFFWYRGLAEGGISGVSQLQLLQPFIGLVLSAWLLNETVNSVMIMSTLGVILCVAGSKRFSR</sequence>
<dbReference type="OrthoDB" id="9784288at2"/>
<evidence type="ECO:0000256" key="5">
    <source>
        <dbReference type="ARBA" id="ARBA00022989"/>
    </source>
</evidence>
<feature type="transmembrane region" description="Helical" evidence="7">
    <location>
        <begin position="226"/>
        <end position="246"/>
    </location>
</feature>
<evidence type="ECO:0000256" key="2">
    <source>
        <dbReference type="ARBA" id="ARBA00007362"/>
    </source>
</evidence>
<dbReference type="SUPFAM" id="SSF103481">
    <property type="entry name" value="Multidrug resistance efflux transporter EmrE"/>
    <property type="match status" value="2"/>
</dbReference>
<dbReference type="PANTHER" id="PTHR32322:SF2">
    <property type="entry name" value="EAMA DOMAIN-CONTAINING PROTEIN"/>
    <property type="match status" value="1"/>
</dbReference>
<gene>
    <name evidence="9" type="ORF">EC835_103141</name>
</gene>
<reference evidence="9 10" key="1">
    <citation type="submission" date="2019-03" db="EMBL/GenBank/DDBJ databases">
        <title>Genomic analyses of the natural microbiome of Caenorhabditis elegans.</title>
        <authorList>
            <person name="Samuel B."/>
        </authorList>
    </citation>
    <scope>NUCLEOTIDE SEQUENCE [LARGE SCALE GENOMIC DNA]</scope>
    <source>
        <strain evidence="9 10">JUb102</strain>
    </source>
</reference>
<proteinExistence type="inferred from homology"/>
<evidence type="ECO:0000256" key="3">
    <source>
        <dbReference type="ARBA" id="ARBA00022475"/>
    </source>
</evidence>
<feature type="domain" description="EamA" evidence="8">
    <location>
        <begin position="23"/>
        <end position="151"/>
    </location>
</feature>
<keyword evidence="5 7" id="KW-1133">Transmembrane helix</keyword>
<comment type="subcellular location">
    <subcellularLocation>
        <location evidence="1">Cell membrane</location>
        <topology evidence="1">Multi-pass membrane protein</topology>
    </subcellularLocation>
</comment>
<protein>
    <submittedName>
        <fullName evidence="9">Drug/metabolite transporter (DMT)-like permease</fullName>
    </submittedName>
</protein>
<name>A0A4R3NMD8_9GAMM</name>
<feature type="transmembrane region" description="Helical" evidence="7">
    <location>
        <begin position="258"/>
        <end position="276"/>
    </location>
</feature>
<dbReference type="AlphaFoldDB" id="A0A4R3NMD8"/>
<dbReference type="EMBL" id="SMAS01000003">
    <property type="protein sequence ID" value="TCT35687.1"/>
    <property type="molecule type" value="Genomic_DNA"/>
</dbReference>
<evidence type="ECO:0000256" key="6">
    <source>
        <dbReference type="ARBA" id="ARBA00023136"/>
    </source>
</evidence>
<feature type="transmembrane region" description="Helical" evidence="7">
    <location>
        <begin position="52"/>
        <end position="72"/>
    </location>
</feature>
<evidence type="ECO:0000256" key="7">
    <source>
        <dbReference type="SAM" id="Phobius"/>
    </source>
</evidence>
<keyword evidence="4 7" id="KW-0812">Transmembrane</keyword>
<keyword evidence="6 7" id="KW-0472">Membrane</keyword>
<comment type="caution">
    <text evidence="9">The sequence shown here is derived from an EMBL/GenBank/DDBJ whole genome shotgun (WGS) entry which is preliminary data.</text>
</comment>
<dbReference type="InterPro" id="IPR000620">
    <property type="entry name" value="EamA_dom"/>
</dbReference>
<dbReference type="GO" id="GO:0016020">
    <property type="term" value="C:membrane"/>
    <property type="evidence" value="ECO:0007669"/>
    <property type="project" value="UniProtKB-SubCell"/>
</dbReference>
<dbReference type="PANTHER" id="PTHR32322">
    <property type="entry name" value="INNER MEMBRANE TRANSPORTER"/>
    <property type="match status" value="1"/>
</dbReference>
<evidence type="ECO:0000256" key="4">
    <source>
        <dbReference type="ARBA" id="ARBA00022692"/>
    </source>
</evidence>
<organism evidence="9 10">
    <name type="scientific">Providencia alcalifaciens</name>
    <dbReference type="NCBI Taxonomy" id="126385"/>
    <lineage>
        <taxon>Bacteria</taxon>
        <taxon>Pseudomonadati</taxon>
        <taxon>Pseudomonadota</taxon>
        <taxon>Gammaproteobacteria</taxon>
        <taxon>Enterobacterales</taxon>
        <taxon>Morganellaceae</taxon>
        <taxon>Providencia</taxon>
    </lineage>
</organism>
<feature type="domain" description="EamA" evidence="8">
    <location>
        <begin position="164"/>
        <end position="295"/>
    </location>
</feature>
<comment type="similarity">
    <text evidence="2">Belongs to the EamA transporter family.</text>
</comment>
<feature type="transmembrane region" description="Helical" evidence="7">
    <location>
        <begin position="138"/>
        <end position="156"/>
    </location>
</feature>
<dbReference type="Pfam" id="PF00892">
    <property type="entry name" value="EamA"/>
    <property type="match status" value="2"/>
</dbReference>